<dbReference type="Proteomes" id="UP000003460">
    <property type="component" value="Unassembled WGS sequence"/>
</dbReference>
<dbReference type="EMBL" id="ACIJ02000028">
    <property type="protein sequence ID" value="EEX70505.1"/>
    <property type="molecule type" value="Genomic_DNA"/>
</dbReference>
<comment type="caution">
    <text evidence="2">The sequence shown here is derived from an EMBL/GenBank/DDBJ whole genome shotgun (WGS) entry which is preliminary data.</text>
</comment>
<keyword evidence="1" id="KW-0812">Transmembrane</keyword>
<keyword evidence="1" id="KW-1133">Transmembrane helix</keyword>
<name>C9LJY3_9BACT</name>
<accession>C9LJY3</accession>
<proteinExistence type="predicted"/>
<keyword evidence="3" id="KW-1185">Reference proteome</keyword>
<dbReference type="HOGENOM" id="CLU_3256030_0_0_10"/>
<evidence type="ECO:0000313" key="3">
    <source>
        <dbReference type="Proteomes" id="UP000003460"/>
    </source>
</evidence>
<evidence type="ECO:0000313" key="2">
    <source>
        <dbReference type="EMBL" id="EEX70505.1"/>
    </source>
</evidence>
<keyword evidence="1" id="KW-0472">Membrane</keyword>
<evidence type="ECO:0000256" key="1">
    <source>
        <dbReference type="SAM" id="Phobius"/>
    </source>
</evidence>
<dbReference type="AlphaFoldDB" id="C9LJY3"/>
<protein>
    <submittedName>
        <fullName evidence="2">Uncharacterized protein</fullName>
    </submittedName>
</protein>
<sequence length="42" mass="4812">MYNCKSNYLFLNVFISFSFVTFLADPSLFSDCFGSSKKSRQA</sequence>
<feature type="transmembrane region" description="Helical" evidence="1">
    <location>
        <begin position="7"/>
        <end position="24"/>
    </location>
</feature>
<organism evidence="2 3">
    <name type="scientific">Alloprevotella tannerae ATCC 51259</name>
    <dbReference type="NCBI Taxonomy" id="626522"/>
    <lineage>
        <taxon>Bacteria</taxon>
        <taxon>Pseudomonadati</taxon>
        <taxon>Bacteroidota</taxon>
        <taxon>Bacteroidia</taxon>
        <taxon>Bacteroidales</taxon>
        <taxon>Prevotellaceae</taxon>
        <taxon>Alloprevotella</taxon>
    </lineage>
</organism>
<reference evidence="2" key="1">
    <citation type="submission" date="2009-09" db="EMBL/GenBank/DDBJ databases">
        <authorList>
            <person name="Weinstock G."/>
            <person name="Sodergren E."/>
            <person name="Clifton S."/>
            <person name="Fulton L."/>
            <person name="Fulton B."/>
            <person name="Courtney L."/>
            <person name="Fronick C."/>
            <person name="Harrison M."/>
            <person name="Strong C."/>
            <person name="Farmer C."/>
            <person name="Delahaunty K."/>
            <person name="Markovic C."/>
            <person name="Hall O."/>
            <person name="Minx P."/>
            <person name="Tomlinson C."/>
            <person name="Mitreva M."/>
            <person name="Nelson J."/>
            <person name="Hou S."/>
            <person name="Wollam A."/>
            <person name="Pepin K.H."/>
            <person name="Johnson M."/>
            <person name="Bhonagiri V."/>
            <person name="Nash W.E."/>
            <person name="Warren W."/>
            <person name="Chinwalla A."/>
            <person name="Mardis E.R."/>
            <person name="Wilson R.K."/>
        </authorList>
    </citation>
    <scope>NUCLEOTIDE SEQUENCE [LARGE SCALE GENOMIC DNA]</scope>
    <source>
        <strain evidence="2">ATCC 51259</strain>
    </source>
</reference>
<gene>
    <name evidence="2" type="ORF">GCWU000325_02547</name>
</gene>